<dbReference type="GO" id="GO:0016740">
    <property type="term" value="F:transferase activity"/>
    <property type="evidence" value="ECO:0007669"/>
    <property type="project" value="UniProtKB-KW"/>
</dbReference>
<dbReference type="AlphaFoldDB" id="A0A7W6GDU3"/>
<dbReference type="PANTHER" id="PTHR43179">
    <property type="entry name" value="RHAMNOSYLTRANSFERASE WBBL"/>
    <property type="match status" value="1"/>
</dbReference>
<evidence type="ECO:0000313" key="4">
    <source>
        <dbReference type="Proteomes" id="UP000582090"/>
    </source>
</evidence>
<reference evidence="3 4" key="1">
    <citation type="submission" date="2020-08" db="EMBL/GenBank/DDBJ databases">
        <title>Genomic Encyclopedia of Type Strains, Phase IV (KMG-IV): sequencing the most valuable type-strain genomes for metagenomic binning, comparative biology and taxonomic classification.</title>
        <authorList>
            <person name="Goeker M."/>
        </authorList>
    </citation>
    <scope>NUCLEOTIDE SEQUENCE [LARGE SCALE GENOMIC DNA]</scope>
    <source>
        <strain evidence="3 4">DSM 26575</strain>
    </source>
</reference>
<keyword evidence="1" id="KW-0808">Transferase</keyword>
<organism evidence="3 4">
    <name type="scientific">Rhizobium metallidurans</name>
    <dbReference type="NCBI Taxonomy" id="1265931"/>
    <lineage>
        <taxon>Bacteria</taxon>
        <taxon>Pseudomonadati</taxon>
        <taxon>Pseudomonadota</taxon>
        <taxon>Alphaproteobacteria</taxon>
        <taxon>Hyphomicrobiales</taxon>
        <taxon>Rhizobiaceae</taxon>
        <taxon>Rhizobium/Agrobacterium group</taxon>
        <taxon>Rhizobium</taxon>
    </lineage>
</organism>
<dbReference type="PANTHER" id="PTHR43179:SF10">
    <property type="entry name" value="GLYCOSYL TRANSFERASE"/>
    <property type="match status" value="1"/>
</dbReference>
<dbReference type="Gene3D" id="3.90.550.10">
    <property type="entry name" value="Spore Coat Polysaccharide Biosynthesis Protein SpsA, Chain A"/>
    <property type="match status" value="1"/>
</dbReference>
<dbReference type="Pfam" id="PF02709">
    <property type="entry name" value="Glyco_transf_7C"/>
    <property type="match status" value="1"/>
</dbReference>
<protein>
    <recommendedName>
        <fullName evidence="2">Galactosyltransferase C-terminal domain-containing protein</fullName>
    </recommendedName>
</protein>
<gene>
    <name evidence="3" type="ORF">GGQ67_004968</name>
</gene>
<proteinExistence type="predicted"/>
<dbReference type="InterPro" id="IPR027791">
    <property type="entry name" value="Galactosyl_T_C"/>
</dbReference>
<dbReference type="Proteomes" id="UP000582090">
    <property type="component" value="Unassembled WGS sequence"/>
</dbReference>
<evidence type="ECO:0000256" key="1">
    <source>
        <dbReference type="ARBA" id="ARBA00022679"/>
    </source>
</evidence>
<dbReference type="InterPro" id="IPR029044">
    <property type="entry name" value="Nucleotide-diphossugar_trans"/>
</dbReference>
<evidence type="ECO:0000313" key="3">
    <source>
        <dbReference type="EMBL" id="MBB3967269.1"/>
    </source>
</evidence>
<evidence type="ECO:0000259" key="2">
    <source>
        <dbReference type="Pfam" id="PF02709"/>
    </source>
</evidence>
<sequence length="263" mass="29947">MRSATLHGPKEMRVTVSIVSHGHGQMIIPLIEKLLDFPEIGTVIITHNIPEVISLPESPRVIRRWNSAPKGFGHNHNDAFCLCVDDFFCVMNPDIDFVENPFSALVTELVASGSAMIAPKVVDSTGCVEDSARHFPTILGIVKKVLGISDGRHMELSQMNPFHPECVAGMFMLFKYDGYRKLNGFDTRYFLYYEDIDICARIWKAGASVLLLTPVVVIHDAQRKSHKSFKFLRWHISSMLLFFRLHMWRLPQVATAYRSKNNW</sequence>
<keyword evidence="4" id="KW-1185">Reference proteome</keyword>
<dbReference type="EMBL" id="JACIDW010000040">
    <property type="protein sequence ID" value="MBB3967269.1"/>
    <property type="molecule type" value="Genomic_DNA"/>
</dbReference>
<name>A0A7W6GDU3_9HYPH</name>
<feature type="domain" description="Galactosyltransferase C-terminal" evidence="2">
    <location>
        <begin position="163"/>
        <end position="209"/>
    </location>
</feature>
<accession>A0A7W6GDU3</accession>
<dbReference type="SUPFAM" id="SSF53448">
    <property type="entry name" value="Nucleotide-diphospho-sugar transferases"/>
    <property type="match status" value="1"/>
</dbReference>
<comment type="caution">
    <text evidence="3">The sequence shown here is derived from an EMBL/GenBank/DDBJ whole genome shotgun (WGS) entry which is preliminary data.</text>
</comment>